<evidence type="ECO:0000256" key="4">
    <source>
        <dbReference type="ARBA" id="ARBA00022475"/>
    </source>
</evidence>
<accession>A0ABT9C6K7</accession>
<comment type="similarity">
    <text evidence="2">Belongs to the major facilitator superfamily. TCR/Tet family.</text>
</comment>
<protein>
    <submittedName>
        <fullName evidence="10">MFS transporter</fullName>
    </submittedName>
</protein>
<dbReference type="InterPro" id="IPR011701">
    <property type="entry name" value="MFS"/>
</dbReference>
<organism evidence="10 11">
    <name type="scientific">Paenibacillus lacisoli</name>
    <dbReference type="NCBI Taxonomy" id="3064525"/>
    <lineage>
        <taxon>Bacteria</taxon>
        <taxon>Bacillati</taxon>
        <taxon>Bacillota</taxon>
        <taxon>Bacilli</taxon>
        <taxon>Bacillales</taxon>
        <taxon>Paenibacillaceae</taxon>
        <taxon>Paenibacillus</taxon>
    </lineage>
</organism>
<feature type="transmembrane region" description="Helical" evidence="8">
    <location>
        <begin position="333"/>
        <end position="351"/>
    </location>
</feature>
<feature type="transmembrane region" description="Helical" evidence="8">
    <location>
        <begin position="209"/>
        <end position="228"/>
    </location>
</feature>
<dbReference type="SUPFAM" id="SSF103473">
    <property type="entry name" value="MFS general substrate transporter"/>
    <property type="match status" value="1"/>
</dbReference>
<dbReference type="InterPro" id="IPR020846">
    <property type="entry name" value="MFS_dom"/>
</dbReference>
<keyword evidence="5 8" id="KW-0812">Transmembrane</keyword>
<name>A0ABT9C6K7_9BACL</name>
<dbReference type="PANTHER" id="PTHR23521">
    <property type="entry name" value="TRANSPORTER MFS SUPERFAMILY"/>
    <property type="match status" value="1"/>
</dbReference>
<evidence type="ECO:0000256" key="6">
    <source>
        <dbReference type="ARBA" id="ARBA00022989"/>
    </source>
</evidence>
<dbReference type="PROSITE" id="PS50850">
    <property type="entry name" value="MFS"/>
    <property type="match status" value="1"/>
</dbReference>
<feature type="transmembrane region" description="Helical" evidence="8">
    <location>
        <begin position="301"/>
        <end position="326"/>
    </location>
</feature>
<gene>
    <name evidence="10" type="ORF">Q5741_00535</name>
</gene>
<dbReference type="Gene3D" id="1.20.1250.20">
    <property type="entry name" value="MFS general substrate transporter like domains"/>
    <property type="match status" value="2"/>
</dbReference>
<comment type="subcellular location">
    <subcellularLocation>
        <location evidence="1">Cell membrane</location>
        <topology evidence="1">Multi-pass membrane protein</topology>
    </subcellularLocation>
</comment>
<dbReference type="Pfam" id="PF07690">
    <property type="entry name" value="MFS_1"/>
    <property type="match status" value="1"/>
</dbReference>
<evidence type="ECO:0000256" key="8">
    <source>
        <dbReference type="SAM" id="Phobius"/>
    </source>
</evidence>
<dbReference type="InterPro" id="IPR036259">
    <property type="entry name" value="MFS_trans_sf"/>
</dbReference>
<dbReference type="InterPro" id="IPR047200">
    <property type="entry name" value="MFS_YcaD-like"/>
</dbReference>
<evidence type="ECO:0000259" key="9">
    <source>
        <dbReference type="PROSITE" id="PS50850"/>
    </source>
</evidence>
<dbReference type="InterPro" id="IPR005829">
    <property type="entry name" value="Sugar_transporter_CS"/>
</dbReference>
<comment type="caution">
    <text evidence="10">The sequence shown here is derived from an EMBL/GenBank/DDBJ whole genome shotgun (WGS) entry which is preliminary data.</text>
</comment>
<reference evidence="10 11" key="1">
    <citation type="submission" date="2023-07" db="EMBL/GenBank/DDBJ databases">
        <title>Paenibacillus sp. JX-17 nov. isolated from soil.</title>
        <authorList>
            <person name="Wan Y."/>
            <person name="Liu B."/>
        </authorList>
    </citation>
    <scope>NUCLEOTIDE SEQUENCE [LARGE SCALE GENOMIC DNA]</scope>
    <source>
        <strain evidence="10 11">JX-17</strain>
    </source>
</reference>
<proteinExistence type="inferred from homology"/>
<evidence type="ECO:0000313" key="11">
    <source>
        <dbReference type="Proteomes" id="UP001240171"/>
    </source>
</evidence>
<evidence type="ECO:0000256" key="7">
    <source>
        <dbReference type="ARBA" id="ARBA00023136"/>
    </source>
</evidence>
<keyword evidence="11" id="KW-1185">Reference proteome</keyword>
<dbReference type="EMBL" id="JAUQTB010000001">
    <property type="protein sequence ID" value="MDO7904894.1"/>
    <property type="molecule type" value="Genomic_DNA"/>
</dbReference>
<feature type="transmembrane region" description="Helical" evidence="8">
    <location>
        <begin position="106"/>
        <end position="129"/>
    </location>
</feature>
<dbReference type="PROSITE" id="PS00216">
    <property type="entry name" value="SUGAR_TRANSPORT_1"/>
    <property type="match status" value="1"/>
</dbReference>
<dbReference type="PANTHER" id="PTHR23521:SF2">
    <property type="entry name" value="TRANSPORTER MFS SUPERFAMILY"/>
    <property type="match status" value="1"/>
</dbReference>
<feature type="transmembrane region" description="Helical" evidence="8">
    <location>
        <begin position="82"/>
        <end position="100"/>
    </location>
</feature>
<sequence>MSSAVSEHSGSSGRLHFLILIAVIVIAGISQGLLLPVLSIYLEQMGVSSSLNGLNSAALYIGSFGMTLAAEKLLGRLGFKKLMASGLVLVMVTLLLFPLFPDIRIWFVFRLFVGIGDSALHYAAQLWVLLVTPVHQRGRNLSLYGMSYGLGFSLGPFGISLQKYGMYVPFVLLAVMLALVFLLVLLKLPNMKPEKQPADEHAKRRFSRSYRWAWYALLPAFLYGYMEASMNSNFPVYGLRIGYSQDDIALLLPFIGIGGLVLQMPLGILSDRIGRRNVLIWAAAAGGLLFVLIPFSGTHLIATLLLLLLAGGLVGSFFSLGLAYAADLLPKQLLPAANVLASFHFNAGSILGPNMGGKLLDSFSFGSLFFVMGAVYILFGLIGLGFKPEKRELQNHQYIEHKA</sequence>
<evidence type="ECO:0000313" key="10">
    <source>
        <dbReference type="EMBL" id="MDO7904894.1"/>
    </source>
</evidence>
<feature type="transmembrane region" description="Helical" evidence="8">
    <location>
        <begin position="141"/>
        <end position="161"/>
    </location>
</feature>
<keyword evidence="3" id="KW-0813">Transport</keyword>
<feature type="transmembrane region" description="Helical" evidence="8">
    <location>
        <begin position="278"/>
        <end position="295"/>
    </location>
</feature>
<evidence type="ECO:0000256" key="3">
    <source>
        <dbReference type="ARBA" id="ARBA00022448"/>
    </source>
</evidence>
<dbReference type="RefSeq" id="WP_305022092.1">
    <property type="nucleotide sequence ID" value="NZ_JAUQTB010000001.1"/>
</dbReference>
<evidence type="ECO:0000256" key="1">
    <source>
        <dbReference type="ARBA" id="ARBA00004651"/>
    </source>
</evidence>
<feature type="domain" description="Major facilitator superfamily (MFS) profile" evidence="9">
    <location>
        <begin position="16"/>
        <end position="391"/>
    </location>
</feature>
<dbReference type="Proteomes" id="UP001240171">
    <property type="component" value="Unassembled WGS sequence"/>
</dbReference>
<dbReference type="CDD" id="cd17477">
    <property type="entry name" value="MFS_YcaD_like"/>
    <property type="match status" value="1"/>
</dbReference>
<evidence type="ECO:0000256" key="5">
    <source>
        <dbReference type="ARBA" id="ARBA00022692"/>
    </source>
</evidence>
<dbReference type="PRINTS" id="PR01035">
    <property type="entry name" value="TCRTETA"/>
</dbReference>
<dbReference type="InterPro" id="IPR001958">
    <property type="entry name" value="Tet-R_TetA/multi-R_MdtG-like"/>
</dbReference>
<keyword evidence="6 8" id="KW-1133">Transmembrane helix</keyword>
<evidence type="ECO:0000256" key="2">
    <source>
        <dbReference type="ARBA" id="ARBA00007520"/>
    </source>
</evidence>
<feature type="transmembrane region" description="Helical" evidence="8">
    <location>
        <begin position="17"/>
        <end position="41"/>
    </location>
</feature>
<keyword evidence="4" id="KW-1003">Cell membrane</keyword>
<feature type="transmembrane region" description="Helical" evidence="8">
    <location>
        <begin position="248"/>
        <end position="266"/>
    </location>
</feature>
<feature type="transmembrane region" description="Helical" evidence="8">
    <location>
        <begin position="167"/>
        <end position="188"/>
    </location>
</feature>
<feature type="transmembrane region" description="Helical" evidence="8">
    <location>
        <begin position="53"/>
        <end position="70"/>
    </location>
</feature>
<feature type="transmembrane region" description="Helical" evidence="8">
    <location>
        <begin position="363"/>
        <end position="386"/>
    </location>
</feature>
<keyword evidence="7 8" id="KW-0472">Membrane</keyword>